<dbReference type="Pfam" id="PF02219">
    <property type="entry name" value="MTHFR"/>
    <property type="match status" value="2"/>
</dbReference>
<dbReference type="PANTHER" id="PTHR45754">
    <property type="entry name" value="METHYLENETETRAHYDROFOLATE REDUCTASE"/>
    <property type="match status" value="1"/>
</dbReference>
<accession>A0A438D042</accession>
<dbReference type="InterPro" id="IPR003171">
    <property type="entry name" value="Mehydrof_redctse-like"/>
</dbReference>
<evidence type="ECO:0000256" key="3">
    <source>
        <dbReference type="ARBA" id="ARBA00006743"/>
    </source>
</evidence>
<dbReference type="AlphaFoldDB" id="A0A438D042"/>
<dbReference type="UniPathway" id="UPA00193"/>
<evidence type="ECO:0000313" key="9">
    <source>
        <dbReference type="Proteomes" id="UP000288805"/>
    </source>
</evidence>
<dbReference type="SUPFAM" id="SSF51730">
    <property type="entry name" value="FAD-linked oxidoreductase"/>
    <property type="match status" value="2"/>
</dbReference>
<dbReference type="Proteomes" id="UP000288805">
    <property type="component" value="Unassembled WGS sequence"/>
</dbReference>
<comment type="cofactor">
    <cofactor evidence="1 7">
        <name>FAD</name>
        <dbReference type="ChEBI" id="CHEBI:57692"/>
    </cofactor>
</comment>
<dbReference type="EMBL" id="QGNW01001878">
    <property type="protein sequence ID" value="RVW28805.1"/>
    <property type="molecule type" value="Genomic_DNA"/>
</dbReference>
<evidence type="ECO:0000256" key="1">
    <source>
        <dbReference type="ARBA" id="ARBA00001974"/>
    </source>
</evidence>
<dbReference type="InterPro" id="IPR029041">
    <property type="entry name" value="FAD-linked_oxidoreductase-like"/>
</dbReference>
<evidence type="ECO:0000256" key="2">
    <source>
        <dbReference type="ARBA" id="ARBA00004777"/>
    </source>
</evidence>
<protein>
    <recommendedName>
        <fullName evidence="7">Methylenetetrahydrofolate reductase</fullName>
    </recommendedName>
</protein>
<name>A0A438D042_VITVI</name>
<dbReference type="GO" id="GO:0004489">
    <property type="term" value="F:methylenetetrahydrofolate reductase [NAD(P)H] activity"/>
    <property type="evidence" value="ECO:0007669"/>
    <property type="project" value="InterPro"/>
</dbReference>
<evidence type="ECO:0000256" key="5">
    <source>
        <dbReference type="ARBA" id="ARBA00022827"/>
    </source>
</evidence>
<organism evidence="8 9">
    <name type="scientific">Vitis vinifera</name>
    <name type="common">Grape</name>
    <dbReference type="NCBI Taxonomy" id="29760"/>
    <lineage>
        <taxon>Eukaryota</taxon>
        <taxon>Viridiplantae</taxon>
        <taxon>Streptophyta</taxon>
        <taxon>Embryophyta</taxon>
        <taxon>Tracheophyta</taxon>
        <taxon>Spermatophyta</taxon>
        <taxon>Magnoliopsida</taxon>
        <taxon>eudicotyledons</taxon>
        <taxon>Gunneridae</taxon>
        <taxon>Pentapetalae</taxon>
        <taxon>rosids</taxon>
        <taxon>Vitales</taxon>
        <taxon>Vitaceae</taxon>
        <taxon>Viteae</taxon>
        <taxon>Vitis</taxon>
    </lineage>
</organism>
<evidence type="ECO:0000256" key="6">
    <source>
        <dbReference type="ARBA" id="ARBA00023002"/>
    </source>
</evidence>
<reference evidence="8 9" key="1">
    <citation type="journal article" date="2018" name="PLoS Genet.">
        <title>Population sequencing reveals clonal diversity and ancestral inbreeding in the grapevine cultivar Chardonnay.</title>
        <authorList>
            <person name="Roach M.J."/>
            <person name="Johnson D.L."/>
            <person name="Bohlmann J."/>
            <person name="van Vuuren H.J."/>
            <person name="Jones S.J."/>
            <person name="Pretorius I.S."/>
            <person name="Schmidt S.A."/>
            <person name="Borneman A.R."/>
        </authorList>
    </citation>
    <scope>NUCLEOTIDE SEQUENCE [LARGE SCALE GENOMIC DNA]</scope>
    <source>
        <strain evidence="9">cv. Chardonnay</strain>
        <tissue evidence="8">Leaf</tissue>
    </source>
</reference>
<comment type="caution">
    <text evidence="8">The sequence shown here is derived from an EMBL/GenBank/DDBJ whole genome shotgun (WGS) entry which is preliminary data.</text>
</comment>
<dbReference type="GO" id="GO:0035999">
    <property type="term" value="P:tetrahydrofolate interconversion"/>
    <property type="evidence" value="ECO:0007669"/>
    <property type="project" value="UniProtKB-UniPathway"/>
</dbReference>
<keyword evidence="6 7" id="KW-0560">Oxidoreductase</keyword>
<comment type="similarity">
    <text evidence="3 7">Belongs to the methylenetetrahydrofolate reductase family.</text>
</comment>
<comment type="pathway">
    <text evidence="2 7">One-carbon metabolism; tetrahydrofolate interconversion.</text>
</comment>
<gene>
    <name evidence="8" type="primary">MTHR1_1</name>
    <name evidence="8" type="ORF">CK203_108255</name>
</gene>
<keyword evidence="5 7" id="KW-0274">FAD</keyword>
<dbReference type="GO" id="GO:0006555">
    <property type="term" value="P:methionine metabolic process"/>
    <property type="evidence" value="ECO:0007669"/>
    <property type="project" value="InterPro"/>
</dbReference>
<proteinExistence type="inferred from homology"/>
<evidence type="ECO:0000256" key="4">
    <source>
        <dbReference type="ARBA" id="ARBA00022630"/>
    </source>
</evidence>
<keyword evidence="4 7" id="KW-0285">Flavoprotein</keyword>
<sequence>MDRMVAHGPAFCDITWGAGGSTADLTLEISNKMQNMICVETMMHLTCTNMPVEKNRPCSRHHQVQWHPECARPPRRPPSWPGQVRPDPRRLRLCSRSECVCLFTQVQHIRAKYGDYFGITVAGYPEAHPDVILNGVATSEAYQSDLAYLKRKVLCFYLLNVSCLCPTLIRRTRVFNCLILECLYFLGRENIGIVV</sequence>
<dbReference type="Gene3D" id="3.20.20.220">
    <property type="match status" value="2"/>
</dbReference>
<evidence type="ECO:0000256" key="7">
    <source>
        <dbReference type="RuleBase" id="RU003862"/>
    </source>
</evidence>
<dbReference type="PANTHER" id="PTHR45754:SF3">
    <property type="entry name" value="METHYLENETETRAHYDROFOLATE REDUCTASE (NADPH)"/>
    <property type="match status" value="1"/>
</dbReference>
<evidence type="ECO:0000313" key="8">
    <source>
        <dbReference type="EMBL" id="RVW28805.1"/>
    </source>
</evidence>